<dbReference type="GO" id="GO:0070566">
    <property type="term" value="F:adenylyltransferase activity"/>
    <property type="evidence" value="ECO:0007669"/>
    <property type="project" value="InterPro"/>
</dbReference>
<comment type="cofactor">
    <cofactor evidence="11">
        <name>Zn(2+)</name>
        <dbReference type="ChEBI" id="CHEBI:29105"/>
    </cofactor>
    <text evidence="11">Binds 1 zinc ion per subunit.</text>
</comment>
<dbReference type="GO" id="GO:0042292">
    <property type="term" value="F:URM1 activating enzyme activity"/>
    <property type="evidence" value="ECO:0007669"/>
    <property type="project" value="TreeGrafter"/>
</dbReference>
<organism evidence="15">
    <name type="scientific">Thrips palmi</name>
    <name type="common">Melon thrips</name>
    <dbReference type="NCBI Taxonomy" id="161013"/>
    <lineage>
        <taxon>Eukaryota</taxon>
        <taxon>Metazoa</taxon>
        <taxon>Ecdysozoa</taxon>
        <taxon>Arthropoda</taxon>
        <taxon>Hexapoda</taxon>
        <taxon>Insecta</taxon>
        <taxon>Pterygota</taxon>
        <taxon>Neoptera</taxon>
        <taxon>Paraneoptera</taxon>
        <taxon>Thysanoptera</taxon>
        <taxon>Terebrantia</taxon>
        <taxon>Thripoidea</taxon>
        <taxon>Thripidae</taxon>
        <taxon>Thrips</taxon>
    </lineage>
</organism>
<comment type="similarity">
    <text evidence="11">In the N-terminal section; belongs to the HesA/MoeB/ThiF family. UBA4 subfamily.</text>
</comment>
<dbReference type="GO" id="GO:0032447">
    <property type="term" value="P:protein urmylation"/>
    <property type="evidence" value="ECO:0007669"/>
    <property type="project" value="TreeGrafter"/>
</dbReference>
<evidence type="ECO:0000256" key="2">
    <source>
        <dbReference type="ARBA" id="ARBA00022490"/>
    </source>
</evidence>
<keyword evidence="9 11" id="KW-0501">Molybdenum cofactor biosynthesis</keyword>
<dbReference type="SUPFAM" id="SSF69572">
    <property type="entry name" value="Activating enzymes of the ubiquitin-like proteins"/>
    <property type="match status" value="1"/>
</dbReference>
<dbReference type="GO" id="GO:0006777">
    <property type="term" value="P:Mo-molybdopterin cofactor biosynthetic process"/>
    <property type="evidence" value="ECO:0007669"/>
    <property type="project" value="UniProtKB-UniRule"/>
</dbReference>
<reference evidence="15" key="1">
    <citation type="submission" date="2025-08" db="UniProtKB">
        <authorList>
            <consortium name="RefSeq"/>
        </authorList>
    </citation>
    <scope>IDENTIFICATION</scope>
    <source>
        <tissue evidence="15">Total insect</tissue>
    </source>
</reference>
<dbReference type="UniPathway" id="UPA00988"/>
<dbReference type="EC" id="2.7.7.-" evidence="11"/>
<accession>A0A6P9A7J8</accession>
<evidence type="ECO:0000256" key="9">
    <source>
        <dbReference type="ARBA" id="ARBA00023150"/>
    </source>
</evidence>
<feature type="binding site" evidence="11">
    <location>
        <position position="80"/>
    </location>
    <ligand>
        <name>ATP</name>
        <dbReference type="ChEBI" id="CHEBI:30616"/>
    </ligand>
</feature>
<dbReference type="GO" id="GO:0005524">
    <property type="term" value="F:ATP binding"/>
    <property type="evidence" value="ECO:0007669"/>
    <property type="project" value="UniProtKB-KW"/>
</dbReference>
<dbReference type="CDD" id="cd00757">
    <property type="entry name" value="ThiF_MoeB_HesA_family"/>
    <property type="match status" value="1"/>
</dbReference>
<dbReference type="EC" id="2.8.1.-" evidence="11"/>
<feature type="binding site" evidence="11">
    <location>
        <begin position="108"/>
        <end position="112"/>
    </location>
    <ligand>
        <name>ATP</name>
        <dbReference type="ChEBI" id="CHEBI:30616"/>
    </ligand>
</feature>
<keyword evidence="10 11" id="KW-0511">Multifunctional enzyme</keyword>
<dbReference type="InterPro" id="IPR001763">
    <property type="entry name" value="Rhodanese-like_dom"/>
</dbReference>
<name>A0A6P9A7J8_THRPL</name>
<evidence type="ECO:0000256" key="4">
    <source>
        <dbReference type="ARBA" id="ARBA00022694"/>
    </source>
</evidence>
<dbReference type="FunCoup" id="A0A6P9A7J8">
    <property type="interactions" value="403"/>
</dbReference>
<dbReference type="PANTHER" id="PTHR10953">
    <property type="entry name" value="UBIQUITIN-ACTIVATING ENZYME E1"/>
    <property type="match status" value="1"/>
</dbReference>
<dbReference type="HAMAP" id="MF_03049">
    <property type="entry name" value="MOCS3_Uba4"/>
    <property type="match status" value="1"/>
</dbReference>
<keyword evidence="15" id="KW-0548">Nucleotidyltransferase</keyword>
<dbReference type="GO" id="GO:0002143">
    <property type="term" value="P:tRNA wobble position uridine thiolation"/>
    <property type="evidence" value="ECO:0007669"/>
    <property type="project" value="InterPro"/>
</dbReference>
<evidence type="ECO:0000256" key="12">
    <source>
        <dbReference type="SAM" id="Coils"/>
    </source>
</evidence>
<feature type="active site" description="Cysteine persulfide intermediate; for sulfurtransferase activity" evidence="11">
    <location>
        <position position="395"/>
    </location>
</feature>
<evidence type="ECO:0000256" key="1">
    <source>
        <dbReference type="ARBA" id="ARBA00004514"/>
    </source>
</evidence>
<keyword evidence="8 11" id="KW-0067">ATP-binding</keyword>
<dbReference type="InterPro" id="IPR028885">
    <property type="entry name" value="MOCS3/Uba4"/>
</dbReference>
<protein>
    <recommendedName>
        <fullName evidence="11">Adenylyltransferase and sulfurtransferase MOCS3 homolog</fullName>
    </recommendedName>
    <alternativeName>
        <fullName evidence="11">UBA4 homolog</fullName>
    </alternativeName>
    <alternativeName>
        <fullName evidence="11">Ubiquitin-like protein activator 4 homolog</fullName>
    </alternativeName>
    <domain>
        <recommendedName>
            <fullName evidence="11">Adenylyltransferase</fullName>
            <ecNumber evidence="11">2.7.7.-</ecNumber>
        </recommendedName>
    </domain>
    <domain>
        <recommendedName>
            <fullName evidence="11">Sulfurtransferase</fullName>
            <ecNumber evidence="11">2.8.1.-</ecNumber>
        </recommendedName>
    </domain>
</protein>
<dbReference type="Gene3D" id="3.40.50.720">
    <property type="entry name" value="NAD(P)-binding Rossmann-like Domain"/>
    <property type="match status" value="1"/>
</dbReference>
<dbReference type="SMART" id="SM00450">
    <property type="entry name" value="RHOD"/>
    <property type="match status" value="1"/>
</dbReference>
<keyword evidence="3 11" id="KW-0808">Transferase</keyword>
<feature type="binding site" evidence="11">
    <location>
        <begin position="169"/>
        <end position="170"/>
    </location>
    <ligand>
        <name>ATP</name>
        <dbReference type="ChEBI" id="CHEBI:30616"/>
    </ligand>
</feature>
<comment type="subcellular location">
    <subcellularLocation>
        <location evidence="1">Cytoplasm</location>
        <location evidence="1">Cytosol</location>
    </subcellularLocation>
</comment>
<feature type="binding site" evidence="11">
    <location>
        <position position="285"/>
    </location>
    <ligand>
        <name>Zn(2+)</name>
        <dbReference type="ChEBI" id="CHEBI:29105"/>
    </ligand>
</feature>
<feature type="binding site" evidence="11">
    <location>
        <position position="288"/>
    </location>
    <ligand>
        <name>Zn(2+)</name>
        <dbReference type="ChEBI" id="CHEBI:29105"/>
    </ligand>
</feature>
<dbReference type="InterPro" id="IPR036873">
    <property type="entry name" value="Rhodanese-like_dom_sf"/>
</dbReference>
<feature type="binding site" evidence="11">
    <location>
        <position position="213"/>
    </location>
    <ligand>
        <name>Zn(2+)</name>
        <dbReference type="ChEBI" id="CHEBI:29105"/>
    </ligand>
</feature>
<dbReference type="Pfam" id="PF00899">
    <property type="entry name" value="ThiF"/>
    <property type="match status" value="1"/>
</dbReference>
<feature type="binding site" evidence="11">
    <location>
        <position position="210"/>
    </location>
    <ligand>
        <name>Zn(2+)</name>
        <dbReference type="ChEBI" id="CHEBI:29105"/>
    </ligand>
</feature>
<dbReference type="PANTHER" id="PTHR10953:SF102">
    <property type="entry name" value="ADENYLYLTRANSFERASE AND SULFURTRANSFERASE MOCS3"/>
    <property type="match status" value="1"/>
</dbReference>
<dbReference type="InterPro" id="IPR045886">
    <property type="entry name" value="ThiF/MoeB/HesA"/>
</dbReference>
<keyword evidence="5 11" id="KW-0479">Metal-binding</keyword>
<dbReference type="Proteomes" id="UP000515158">
    <property type="component" value="Unplaced"/>
</dbReference>
<comment type="function">
    <text evidence="11">Plays a central role in 2-thiolation of mcm(5)S(2)U at tRNA wobble positions of cytosolic tRNA(Lys), tRNA(Glu) and tRNA(Gln). Acts by mediating the C-terminal thiocarboxylation of the sulfur carrier URM1. Its N-terminus first activates URM1 as acyl-adenylate (-COAMP), then the persulfide sulfur on the catalytic cysteine is transferred to URM1 to form thiocarboxylation (-COSH) of its C-terminus. The reaction probably involves hydrogen sulfide that is generated from the persulfide intermediate and that acts as nucleophile towards URM1. Subsequently, a transient disulfide bond is formed. Does not use thiosulfate as sulfur donor; NFS1 probably acting as a sulfur donor for thiocarboxylation reactions.</text>
</comment>
<keyword evidence="6 11" id="KW-0547">Nucleotide-binding</keyword>
<evidence type="ECO:0000313" key="14">
    <source>
        <dbReference type="Proteomes" id="UP000515158"/>
    </source>
</evidence>
<sequence length="440" mass="47969">MDKISNLEKQIAYLQEVLRCKEEELRALQANEQHASFCSPDKLSKDDVERFSRQIIIPAIGCKGQMALKTSSILIVGVGGLGCPAAQYLAGSGVGHIGLVDYDEVECSNLHRQLLHTEDSIGVPKVTSASIALKKLNSSLRISEYHTQLNSSNALNIVQKYDIVIDATDNVATRYLLNDACVLSGKPLVSGSALRLEGQLTVYNYNKGPCYRCIFPKPPPPETVTNCGDGGVLGAVPGVVGVLEALEAIKIVLGCSGILSGQLLLFSAESSAFRNVRLRTRNASCDVCGENPKISHLIDYEQFCGAKATDKDSSICLLREEQRINAPALFDSFVSKCEGLLIDVRSPEEFEMCAVPRSLNIPLKNIDEPDSVSQIITALQDKQAEQNPFPVYVVCRRGNDSQKAVLMLEKVLKDQNVAVRDLTGGLHAWARKVDSDFPIY</sequence>
<dbReference type="FunFam" id="3.40.250.10:FF:000014">
    <property type="entry name" value="Adenylyltransferase and sulfurtransferase MOCS3"/>
    <property type="match status" value="1"/>
</dbReference>
<evidence type="ECO:0000256" key="11">
    <source>
        <dbReference type="HAMAP-Rule" id="MF_03049"/>
    </source>
</evidence>
<comment type="pathway">
    <text evidence="11">tRNA modification; 5-methoxycarbonylmethyl-2-thiouridine-tRNA biosynthesis.</text>
</comment>
<dbReference type="CTD" id="34187"/>
<dbReference type="GO" id="GO:0004792">
    <property type="term" value="F:thiosulfate-cyanide sulfurtransferase activity"/>
    <property type="evidence" value="ECO:0007669"/>
    <property type="project" value="TreeGrafter"/>
</dbReference>
<keyword evidence="4 11" id="KW-0819">tRNA processing</keyword>
<evidence type="ECO:0000256" key="3">
    <source>
        <dbReference type="ARBA" id="ARBA00022679"/>
    </source>
</evidence>
<dbReference type="OrthoDB" id="10261062at2759"/>
<dbReference type="KEGG" id="tpal:117652457"/>
<evidence type="ECO:0000256" key="7">
    <source>
        <dbReference type="ARBA" id="ARBA00022833"/>
    </source>
</evidence>
<dbReference type="NCBIfam" id="NF004281">
    <property type="entry name" value="PRK05690.1"/>
    <property type="match status" value="1"/>
</dbReference>
<keyword evidence="14" id="KW-1185">Reference proteome</keyword>
<evidence type="ECO:0000259" key="13">
    <source>
        <dbReference type="PROSITE" id="PS50206"/>
    </source>
</evidence>
<feature type="binding site" evidence="11">
    <location>
        <position position="125"/>
    </location>
    <ligand>
        <name>ATP</name>
        <dbReference type="ChEBI" id="CHEBI:30616"/>
    </ligand>
</feature>
<dbReference type="AlphaFoldDB" id="A0A6P9A7J8"/>
<dbReference type="PROSITE" id="PS50206">
    <property type="entry name" value="RHODANESE_3"/>
    <property type="match status" value="1"/>
</dbReference>
<evidence type="ECO:0000256" key="10">
    <source>
        <dbReference type="ARBA" id="ARBA00023268"/>
    </source>
</evidence>
<dbReference type="GO" id="GO:0005829">
    <property type="term" value="C:cytosol"/>
    <property type="evidence" value="ECO:0007669"/>
    <property type="project" value="UniProtKB-SubCell"/>
</dbReference>
<dbReference type="FunFam" id="3.40.50.720:FF:000206">
    <property type="entry name" value="Adenylyltransferase and sulfurtransferase MOCS3"/>
    <property type="match status" value="1"/>
</dbReference>
<evidence type="ECO:0000256" key="6">
    <source>
        <dbReference type="ARBA" id="ARBA00022741"/>
    </source>
</evidence>
<dbReference type="RefSeq" id="XP_034253289.1">
    <property type="nucleotide sequence ID" value="XM_034397398.1"/>
</dbReference>
<keyword evidence="2 11" id="KW-0963">Cytoplasm</keyword>
<dbReference type="GO" id="GO:0046872">
    <property type="term" value="F:metal ion binding"/>
    <property type="evidence" value="ECO:0007669"/>
    <property type="project" value="UniProtKB-KW"/>
</dbReference>
<dbReference type="Gene3D" id="3.40.250.10">
    <property type="entry name" value="Rhodanese-like domain"/>
    <property type="match status" value="1"/>
</dbReference>
<keyword evidence="12" id="KW-0175">Coiled coil</keyword>
<gene>
    <name evidence="15" type="primary">LOC117652457</name>
</gene>
<dbReference type="InterPro" id="IPR035985">
    <property type="entry name" value="Ubiquitin-activating_enz"/>
</dbReference>
<feature type="active site" description="Glycyl thioester intermediate; for adenylyltransferase activity" evidence="11">
    <location>
        <position position="227"/>
    </location>
</feature>
<dbReference type="GeneID" id="117652457"/>
<dbReference type="InParanoid" id="A0A6P9A7J8"/>
<evidence type="ECO:0000256" key="8">
    <source>
        <dbReference type="ARBA" id="ARBA00022840"/>
    </source>
</evidence>
<feature type="coiled-coil region" evidence="12">
    <location>
        <begin position="4"/>
        <end position="31"/>
    </location>
</feature>
<dbReference type="InterPro" id="IPR000594">
    <property type="entry name" value="ThiF_NAD_FAD-bd"/>
</dbReference>
<feature type="domain" description="Rhodanese" evidence="13">
    <location>
        <begin position="335"/>
        <end position="438"/>
    </location>
</feature>
<dbReference type="Pfam" id="PF00581">
    <property type="entry name" value="Rhodanese"/>
    <property type="match status" value="1"/>
</dbReference>
<keyword evidence="7 11" id="KW-0862">Zinc</keyword>
<proteinExistence type="inferred from homology"/>
<evidence type="ECO:0000256" key="5">
    <source>
        <dbReference type="ARBA" id="ARBA00022723"/>
    </source>
</evidence>
<evidence type="ECO:0000313" key="15">
    <source>
        <dbReference type="RefSeq" id="XP_034253289.1"/>
    </source>
</evidence>
<feature type="binding site" evidence="11">
    <location>
        <position position="101"/>
    </location>
    <ligand>
        <name>ATP</name>
        <dbReference type="ChEBI" id="CHEBI:30616"/>
    </ligand>
</feature>